<dbReference type="EMBL" id="WWCK01000003">
    <property type="protein sequence ID" value="MYM67106.1"/>
    <property type="molecule type" value="Genomic_DNA"/>
</dbReference>
<proteinExistence type="predicted"/>
<feature type="region of interest" description="Disordered" evidence="1">
    <location>
        <begin position="1"/>
        <end position="49"/>
    </location>
</feature>
<reference evidence="2 3" key="1">
    <citation type="submission" date="2019-12" db="EMBL/GenBank/DDBJ databases">
        <title>Novel species isolated from a subtropical stream in China.</title>
        <authorList>
            <person name="Lu H."/>
        </authorList>
    </citation>
    <scope>NUCLEOTIDE SEQUENCE [LARGE SCALE GENOMIC DNA]</scope>
    <source>
        <strain evidence="2 3">FT55W</strain>
    </source>
</reference>
<gene>
    <name evidence="2" type="ORF">GTP45_09720</name>
</gene>
<name>A0A7X4GP86_9BURK</name>
<protein>
    <submittedName>
        <fullName evidence="2">Uncharacterized protein</fullName>
    </submittedName>
</protein>
<dbReference type="AlphaFoldDB" id="A0A7X4GP86"/>
<evidence type="ECO:0000313" key="3">
    <source>
        <dbReference type="Proteomes" id="UP000450012"/>
    </source>
</evidence>
<sequence length="450" mass="50632">MSRSGIRQASPAGRQKASLPDAAAQKMPDSRSDSLRLSHHGQAASISPQTAQLKDYAQLMANGSTDVVQKVDYPADSVGSFDRTMAKSVNRETGGSVDISGAELQRRIIQTAQKLQGADTGGFRLGTINFEPGAPLTRIDDPQPEGHGMQPLPDDFDPARLDTLIRPLVKGTLQDSGQWTYLLKNWPEISRSHQVVIDVDCQFNRAQGALGFHKDSRGSTVFFNLTFSNAAPMQGPDFYQDHYGVEDLEWNLPPEVQSDIASRREQEIEEDDTSIHSPVLPAFGRVSLSDPNLYHSTPKLGHRTRPPEHFERSELIDQLVQTYRHKGNFRNFFEGKSDEELLHYVEPYNLHNTESELLGQEAEEILRGEAELKQRRLSVDLTNDDTLQSALDEQAKLPRTFIRTWVRMVPKNIMDQMSPYGDMWGDKNNEKGHREQADLLENLFDKVVRA</sequence>
<dbReference type="RefSeq" id="WP_161013675.1">
    <property type="nucleotide sequence ID" value="NZ_WWCK01000003.1"/>
</dbReference>
<accession>A0A7X4GP86</accession>
<organism evidence="2 3">
    <name type="scientific">Duganella rivi</name>
    <dbReference type="NCBI Taxonomy" id="2666083"/>
    <lineage>
        <taxon>Bacteria</taxon>
        <taxon>Pseudomonadati</taxon>
        <taxon>Pseudomonadota</taxon>
        <taxon>Betaproteobacteria</taxon>
        <taxon>Burkholderiales</taxon>
        <taxon>Oxalobacteraceae</taxon>
        <taxon>Telluria group</taxon>
        <taxon>Duganella</taxon>
    </lineage>
</organism>
<keyword evidence="3" id="KW-1185">Reference proteome</keyword>
<dbReference type="Proteomes" id="UP000450012">
    <property type="component" value="Unassembled WGS sequence"/>
</dbReference>
<evidence type="ECO:0000313" key="2">
    <source>
        <dbReference type="EMBL" id="MYM67106.1"/>
    </source>
</evidence>
<comment type="caution">
    <text evidence="2">The sequence shown here is derived from an EMBL/GenBank/DDBJ whole genome shotgun (WGS) entry which is preliminary data.</text>
</comment>
<evidence type="ECO:0000256" key="1">
    <source>
        <dbReference type="SAM" id="MobiDB-lite"/>
    </source>
</evidence>